<dbReference type="AlphaFoldDB" id="A0A8B6GNZ6"/>
<dbReference type="EMBL" id="UYJE01008728">
    <property type="protein sequence ID" value="VDI66706.1"/>
    <property type="molecule type" value="Genomic_DNA"/>
</dbReference>
<feature type="region of interest" description="Disordered" evidence="1">
    <location>
        <begin position="59"/>
        <end position="91"/>
    </location>
</feature>
<sequence>MKLSSETTDIFTNRVGNSFRTKQTVCGQIASFGNKLIGNNVSLYKGAGGQTASVRYMSNGNTTGTDITPEPNDDVEHVATGTDSTPEPNGDVEYVAPVTDDTPAPNDDVEYVATGEEITSQ</sequence>
<gene>
    <name evidence="2" type="ORF">MGAL_10B074176</name>
</gene>
<evidence type="ECO:0000313" key="2">
    <source>
        <dbReference type="EMBL" id="VDI66706.1"/>
    </source>
</evidence>
<proteinExistence type="predicted"/>
<keyword evidence="3" id="KW-1185">Reference proteome</keyword>
<organism evidence="2 3">
    <name type="scientific">Mytilus galloprovincialis</name>
    <name type="common">Mediterranean mussel</name>
    <dbReference type="NCBI Taxonomy" id="29158"/>
    <lineage>
        <taxon>Eukaryota</taxon>
        <taxon>Metazoa</taxon>
        <taxon>Spiralia</taxon>
        <taxon>Lophotrochozoa</taxon>
        <taxon>Mollusca</taxon>
        <taxon>Bivalvia</taxon>
        <taxon>Autobranchia</taxon>
        <taxon>Pteriomorphia</taxon>
        <taxon>Mytilida</taxon>
        <taxon>Mytiloidea</taxon>
        <taxon>Mytilidae</taxon>
        <taxon>Mytilinae</taxon>
        <taxon>Mytilus</taxon>
    </lineage>
</organism>
<accession>A0A8B6GNZ6</accession>
<reference evidence="2" key="1">
    <citation type="submission" date="2018-11" db="EMBL/GenBank/DDBJ databases">
        <authorList>
            <person name="Alioto T."/>
            <person name="Alioto T."/>
        </authorList>
    </citation>
    <scope>NUCLEOTIDE SEQUENCE</scope>
</reference>
<name>A0A8B6GNZ6_MYTGA</name>
<comment type="caution">
    <text evidence="2">The sequence shown here is derived from an EMBL/GenBank/DDBJ whole genome shotgun (WGS) entry which is preliminary data.</text>
</comment>
<dbReference type="Proteomes" id="UP000596742">
    <property type="component" value="Unassembled WGS sequence"/>
</dbReference>
<evidence type="ECO:0000313" key="3">
    <source>
        <dbReference type="Proteomes" id="UP000596742"/>
    </source>
</evidence>
<protein>
    <submittedName>
        <fullName evidence="2">Uncharacterized protein</fullName>
    </submittedName>
</protein>
<evidence type="ECO:0000256" key="1">
    <source>
        <dbReference type="SAM" id="MobiDB-lite"/>
    </source>
</evidence>